<proteinExistence type="predicted"/>
<keyword evidence="4" id="KW-1185">Reference proteome</keyword>
<dbReference type="InterPro" id="IPR029063">
    <property type="entry name" value="SAM-dependent_MTases_sf"/>
</dbReference>
<feature type="domain" description="Methyltransferase" evidence="2">
    <location>
        <begin position="130"/>
        <end position="229"/>
    </location>
</feature>
<sequence length="435" mass="49135">MEWYMYRYQNVPSSQLQRPRSAAADDLEGLLSRNSIVASSNVSSSLAAMEVARGSTSSSQSTHSSGDSHQPLLSPFVIRHGRRYLKDLPYPLPCDLPELQRQNLSTLLAVTAVGKPICTPRIKEIAPKKVLEIACGSAYWTSLAHEYLSGLGFTDVEFTGIDIVPMAADLNKQGVKWRFIQHDLRRFPLPFEDEEFDIVVCKDLGLVIPTGVPSQKALEEFIRCVRKGGDLECWDVDSVIRSLLPHPPPPLRHNQGDEDQCAKTATFLISPSTPFASCQNKYLQDASDWIQDAVEKRQLYTMPCSRILQLLLQETETLKDVDYRRVAIPLGEMRWEREMSGEKRPLKRRDSELAAKLKSGEDSILTEEQAALRSTALTVVIQFIESLEPLLKEVSGKNQEEWQRWWGWMMDDLLQQKGASSGECLELGAWWAEKI</sequence>
<dbReference type="Proteomes" id="UP000325902">
    <property type="component" value="Unassembled WGS sequence"/>
</dbReference>
<organism evidence="3 4">
    <name type="scientific">Lasiodiplodia theobromae</name>
    <dbReference type="NCBI Taxonomy" id="45133"/>
    <lineage>
        <taxon>Eukaryota</taxon>
        <taxon>Fungi</taxon>
        <taxon>Dikarya</taxon>
        <taxon>Ascomycota</taxon>
        <taxon>Pezizomycotina</taxon>
        <taxon>Dothideomycetes</taxon>
        <taxon>Dothideomycetes incertae sedis</taxon>
        <taxon>Botryosphaeriales</taxon>
        <taxon>Botryosphaeriaceae</taxon>
        <taxon>Lasiodiplodia</taxon>
    </lineage>
</organism>
<dbReference type="PANTHER" id="PTHR43591">
    <property type="entry name" value="METHYLTRANSFERASE"/>
    <property type="match status" value="1"/>
</dbReference>
<dbReference type="AlphaFoldDB" id="A0A5N5DFF9"/>
<evidence type="ECO:0000313" key="3">
    <source>
        <dbReference type="EMBL" id="KAB2576230.1"/>
    </source>
</evidence>
<dbReference type="EMBL" id="VCHE01000025">
    <property type="protein sequence ID" value="KAB2576230.1"/>
    <property type="molecule type" value="Genomic_DNA"/>
</dbReference>
<feature type="region of interest" description="Disordered" evidence="1">
    <location>
        <begin position="51"/>
        <end position="72"/>
    </location>
</feature>
<gene>
    <name evidence="3" type="ORF">DBV05_g5070</name>
</gene>
<evidence type="ECO:0000259" key="2">
    <source>
        <dbReference type="Pfam" id="PF13649"/>
    </source>
</evidence>
<evidence type="ECO:0000313" key="4">
    <source>
        <dbReference type="Proteomes" id="UP000325902"/>
    </source>
</evidence>
<dbReference type="Gene3D" id="3.40.50.150">
    <property type="entry name" value="Vaccinia Virus protein VP39"/>
    <property type="match status" value="1"/>
</dbReference>
<dbReference type="CDD" id="cd02440">
    <property type="entry name" value="AdoMet_MTases"/>
    <property type="match status" value="1"/>
</dbReference>
<feature type="compositionally biased region" description="Low complexity" evidence="1">
    <location>
        <begin position="54"/>
        <end position="70"/>
    </location>
</feature>
<dbReference type="PANTHER" id="PTHR43591:SF50">
    <property type="entry name" value="METHYLTRANSFERASE DOMAIN-CONTAINING PROTEIN-RELATED"/>
    <property type="match status" value="1"/>
</dbReference>
<dbReference type="SUPFAM" id="SSF53335">
    <property type="entry name" value="S-adenosyl-L-methionine-dependent methyltransferases"/>
    <property type="match status" value="1"/>
</dbReference>
<dbReference type="Pfam" id="PF13649">
    <property type="entry name" value="Methyltransf_25"/>
    <property type="match status" value="1"/>
</dbReference>
<protein>
    <recommendedName>
        <fullName evidence="2">Methyltransferase domain-containing protein</fullName>
    </recommendedName>
</protein>
<name>A0A5N5DFF9_9PEZI</name>
<reference evidence="3 4" key="1">
    <citation type="journal article" date="2019" name="Sci. Rep.">
        <title>A multi-omics analysis of the grapevine pathogen Lasiodiplodia theobromae reveals that temperature affects the expression of virulence- and pathogenicity-related genes.</title>
        <authorList>
            <person name="Felix C."/>
            <person name="Meneses R."/>
            <person name="Goncalves M.F.M."/>
            <person name="Tilleman L."/>
            <person name="Duarte A.S."/>
            <person name="Jorrin-Novo J.V."/>
            <person name="Van de Peer Y."/>
            <person name="Deforce D."/>
            <person name="Van Nieuwerburgh F."/>
            <person name="Esteves A.C."/>
            <person name="Alves A."/>
        </authorList>
    </citation>
    <scope>NUCLEOTIDE SEQUENCE [LARGE SCALE GENOMIC DNA]</scope>
    <source>
        <strain evidence="3 4">LA-SOL3</strain>
    </source>
</reference>
<dbReference type="InterPro" id="IPR041698">
    <property type="entry name" value="Methyltransf_25"/>
</dbReference>
<evidence type="ECO:0000256" key="1">
    <source>
        <dbReference type="SAM" id="MobiDB-lite"/>
    </source>
</evidence>
<dbReference type="OrthoDB" id="2013972at2759"/>
<comment type="caution">
    <text evidence="3">The sequence shown here is derived from an EMBL/GenBank/DDBJ whole genome shotgun (WGS) entry which is preliminary data.</text>
</comment>
<accession>A0A5N5DFF9</accession>